<dbReference type="PANTHER" id="PTHR30055">
    <property type="entry name" value="HTH-TYPE TRANSCRIPTIONAL REGULATOR RUTR"/>
    <property type="match status" value="1"/>
</dbReference>
<evidence type="ECO:0000259" key="3">
    <source>
        <dbReference type="PROSITE" id="PS50977"/>
    </source>
</evidence>
<name>A0A918KG68_9GAMM</name>
<dbReference type="InterPro" id="IPR001647">
    <property type="entry name" value="HTH_TetR"/>
</dbReference>
<reference evidence="4" key="1">
    <citation type="journal article" date="2014" name="Int. J. Syst. Evol. Microbiol.">
        <title>Complete genome sequence of Corynebacterium casei LMG S-19264T (=DSM 44701T), isolated from a smear-ripened cheese.</title>
        <authorList>
            <consortium name="US DOE Joint Genome Institute (JGI-PGF)"/>
            <person name="Walter F."/>
            <person name="Albersmeier A."/>
            <person name="Kalinowski J."/>
            <person name="Ruckert C."/>
        </authorList>
    </citation>
    <scope>NUCLEOTIDE SEQUENCE</scope>
    <source>
        <strain evidence="4">KCTC 22169</strain>
    </source>
</reference>
<reference evidence="4" key="2">
    <citation type="submission" date="2020-09" db="EMBL/GenBank/DDBJ databases">
        <authorList>
            <person name="Sun Q."/>
            <person name="Kim S."/>
        </authorList>
    </citation>
    <scope>NUCLEOTIDE SEQUENCE</scope>
    <source>
        <strain evidence="4">KCTC 22169</strain>
    </source>
</reference>
<organism evidence="4 5">
    <name type="scientific">Saccharospirillum salsuginis</name>
    <dbReference type="NCBI Taxonomy" id="418750"/>
    <lineage>
        <taxon>Bacteria</taxon>
        <taxon>Pseudomonadati</taxon>
        <taxon>Pseudomonadota</taxon>
        <taxon>Gammaproteobacteria</taxon>
        <taxon>Oceanospirillales</taxon>
        <taxon>Saccharospirillaceae</taxon>
        <taxon>Saccharospirillum</taxon>
    </lineage>
</organism>
<dbReference type="GO" id="GO:0003700">
    <property type="term" value="F:DNA-binding transcription factor activity"/>
    <property type="evidence" value="ECO:0007669"/>
    <property type="project" value="TreeGrafter"/>
</dbReference>
<dbReference type="Pfam" id="PF17929">
    <property type="entry name" value="TetR_C_34"/>
    <property type="match status" value="1"/>
</dbReference>
<dbReference type="AlphaFoldDB" id="A0A918KG68"/>
<sequence>MKRARAPEQKAARREALLAAAAHCFMTNGHRLPSAAEVARAAGVAKGTVYLYFSTKESMFLALLGHQLRTVLDRLNTLDQHADLADQLADRLLAFVREEPSFLPLSALLQSVLEHNLDVETLRTFKRELSGALASTGAQLEQAFQLPAGMGSRALLHSYASMLGIWQFVQWPGALAGEESNPEFAPLRRDFEEELKWVLVRIWRV</sequence>
<dbReference type="PROSITE" id="PS50977">
    <property type="entry name" value="HTH_TETR_2"/>
    <property type="match status" value="1"/>
</dbReference>
<dbReference type="GO" id="GO:0000976">
    <property type="term" value="F:transcription cis-regulatory region binding"/>
    <property type="evidence" value="ECO:0007669"/>
    <property type="project" value="TreeGrafter"/>
</dbReference>
<feature type="domain" description="HTH tetR-type" evidence="3">
    <location>
        <begin position="11"/>
        <end position="71"/>
    </location>
</feature>
<dbReference type="InterPro" id="IPR009057">
    <property type="entry name" value="Homeodomain-like_sf"/>
</dbReference>
<dbReference type="PRINTS" id="PR00455">
    <property type="entry name" value="HTHTETR"/>
</dbReference>
<accession>A0A918KG68</accession>
<evidence type="ECO:0000313" key="4">
    <source>
        <dbReference type="EMBL" id="GGX62334.1"/>
    </source>
</evidence>
<gene>
    <name evidence="4" type="ORF">GCM10007392_32780</name>
</gene>
<dbReference type="Gene3D" id="1.10.357.10">
    <property type="entry name" value="Tetracycline Repressor, domain 2"/>
    <property type="match status" value="1"/>
</dbReference>
<proteinExistence type="predicted"/>
<feature type="DNA-binding region" description="H-T-H motif" evidence="2">
    <location>
        <begin position="34"/>
        <end position="53"/>
    </location>
</feature>
<dbReference type="InterPro" id="IPR041483">
    <property type="entry name" value="TetR_C_34"/>
</dbReference>
<comment type="caution">
    <text evidence="4">The sequence shown here is derived from an EMBL/GenBank/DDBJ whole genome shotgun (WGS) entry which is preliminary data.</text>
</comment>
<dbReference type="RefSeq" id="WP_189610636.1">
    <property type="nucleotide sequence ID" value="NZ_BMXR01000008.1"/>
</dbReference>
<evidence type="ECO:0000256" key="2">
    <source>
        <dbReference type="PROSITE-ProRule" id="PRU00335"/>
    </source>
</evidence>
<dbReference type="PANTHER" id="PTHR30055:SF178">
    <property type="entry name" value="POSSIBLE TRANSCRIPTIONAL REGULATORY PROTEIN"/>
    <property type="match status" value="1"/>
</dbReference>
<dbReference type="Proteomes" id="UP000626148">
    <property type="component" value="Unassembled WGS sequence"/>
</dbReference>
<keyword evidence="5" id="KW-1185">Reference proteome</keyword>
<dbReference type="SUPFAM" id="SSF46689">
    <property type="entry name" value="Homeodomain-like"/>
    <property type="match status" value="1"/>
</dbReference>
<dbReference type="EMBL" id="BMXR01000008">
    <property type="protein sequence ID" value="GGX62334.1"/>
    <property type="molecule type" value="Genomic_DNA"/>
</dbReference>
<protein>
    <submittedName>
        <fullName evidence="4">TetR family transcriptional regulator</fullName>
    </submittedName>
</protein>
<dbReference type="InterPro" id="IPR050109">
    <property type="entry name" value="HTH-type_TetR-like_transc_reg"/>
</dbReference>
<keyword evidence="1 2" id="KW-0238">DNA-binding</keyword>
<evidence type="ECO:0000256" key="1">
    <source>
        <dbReference type="ARBA" id="ARBA00023125"/>
    </source>
</evidence>
<dbReference type="Pfam" id="PF00440">
    <property type="entry name" value="TetR_N"/>
    <property type="match status" value="1"/>
</dbReference>
<evidence type="ECO:0000313" key="5">
    <source>
        <dbReference type="Proteomes" id="UP000626148"/>
    </source>
</evidence>